<dbReference type="GO" id="GO:0004113">
    <property type="term" value="F:2',3'-cyclic-nucleotide 3'-phosphodiesterase activity"/>
    <property type="evidence" value="ECO:0007669"/>
    <property type="project" value="TreeGrafter"/>
</dbReference>
<comment type="caution">
    <text evidence="1">The sequence shown here is derived from an EMBL/GenBank/DDBJ whole genome shotgun (WGS) entry which is preliminary data.</text>
</comment>
<proteinExistence type="predicted"/>
<dbReference type="Pfam" id="PF07823">
    <property type="entry name" value="CPDase"/>
    <property type="match status" value="1"/>
</dbReference>
<dbReference type="PANTHER" id="PTHR28141">
    <property type="entry name" value="2',3'-CYCLIC-NUCLEOTIDE 3'-PHOSPHODIESTERASE"/>
    <property type="match status" value="1"/>
</dbReference>
<dbReference type="OrthoDB" id="514292at2759"/>
<dbReference type="Gene3D" id="3.90.1140.10">
    <property type="entry name" value="Cyclic phosphodiesterase"/>
    <property type="match status" value="1"/>
</dbReference>
<accession>A0A1Y1ZZH1</accession>
<dbReference type="InterPro" id="IPR009097">
    <property type="entry name" value="Cyclic_Pdiesterase"/>
</dbReference>
<dbReference type="STRING" id="1231657.A0A1Y1ZZH1"/>
<dbReference type="PANTHER" id="PTHR28141:SF1">
    <property type="entry name" value="2',3'-CYCLIC-NUCLEOTIDE 3'-PHOSPHODIESTERASE"/>
    <property type="match status" value="1"/>
</dbReference>
<protein>
    <submittedName>
        <fullName evidence="1">2',3'-cyclic-nucleotide 3'-phosphodiesteras-like protein</fullName>
    </submittedName>
</protein>
<name>A0A1Y1ZZH1_9PLEO</name>
<dbReference type="InterPro" id="IPR012386">
    <property type="entry name" value="Cyclic-nucl_3Pdiesterase"/>
</dbReference>
<keyword evidence="2" id="KW-1185">Reference proteome</keyword>
<dbReference type="AlphaFoldDB" id="A0A1Y1ZZH1"/>
<dbReference type="EMBL" id="MCFA01000024">
    <property type="protein sequence ID" value="ORY15604.1"/>
    <property type="molecule type" value="Genomic_DNA"/>
</dbReference>
<dbReference type="SUPFAM" id="SSF55144">
    <property type="entry name" value="LigT-like"/>
    <property type="match status" value="1"/>
</dbReference>
<reference evidence="1 2" key="1">
    <citation type="submission" date="2016-07" db="EMBL/GenBank/DDBJ databases">
        <title>Pervasive Adenine N6-methylation of Active Genes in Fungi.</title>
        <authorList>
            <consortium name="DOE Joint Genome Institute"/>
            <person name="Mondo S.J."/>
            <person name="Dannebaum R.O."/>
            <person name="Kuo R.C."/>
            <person name="Labutti K."/>
            <person name="Haridas S."/>
            <person name="Kuo A."/>
            <person name="Salamov A."/>
            <person name="Ahrendt S.R."/>
            <person name="Lipzen A."/>
            <person name="Sullivan W."/>
            <person name="Andreopoulos W.B."/>
            <person name="Clum A."/>
            <person name="Lindquist E."/>
            <person name="Daum C."/>
            <person name="Ramamoorthy G.K."/>
            <person name="Gryganskyi A."/>
            <person name="Culley D."/>
            <person name="Magnuson J.K."/>
            <person name="James T.Y."/>
            <person name="O'Malley M.A."/>
            <person name="Stajich J.E."/>
            <person name="Spatafora J.W."/>
            <person name="Visel A."/>
            <person name="Grigoriev I.V."/>
        </authorList>
    </citation>
    <scope>NUCLEOTIDE SEQUENCE [LARGE SCALE GENOMIC DNA]</scope>
    <source>
        <strain evidence="1 2">CBS 115471</strain>
    </source>
</reference>
<dbReference type="GO" id="GO:0009187">
    <property type="term" value="P:cyclic nucleotide metabolic process"/>
    <property type="evidence" value="ECO:0007669"/>
    <property type="project" value="TreeGrafter"/>
</dbReference>
<dbReference type="Proteomes" id="UP000193144">
    <property type="component" value="Unassembled WGS sequence"/>
</dbReference>
<sequence length="192" mass="21004">MPGSSLWLLPPADHSLNSILTSLIETTSSHFHSQHLFIPHVTLTSDIPSSSYSANPQAWLSAIELPTSKEVKVIFGGLESRDVFVQKLFIKVEKAGIADIGEMARTVVPGFEDSGKARKWAEETYYPHLSLLYHDCPKVAPESISEIASYARHAGVSLAEEGDLGGWTGGRVVLVPTDKPIKDWVPIVSREL</sequence>
<gene>
    <name evidence="1" type="ORF">BCR34DRAFT_171363</name>
</gene>
<evidence type="ECO:0000313" key="1">
    <source>
        <dbReference type="EMBL" id="ORY15604.1"/>
    </source>
</evidence>
<evidence type="ECO:0000313" key="2">
    <source>
        <dbReference type="Proteomes" id="UP000193144"/>
    </source>
</evidence>
<organism evidence="1 2">
    <name type="scientific">Clohesyomyces aquaticus</name>
    <dbReference type="NCBI Taxonomy" id="1231657"/>
    <lineage>
        <taxon>Eukaryota</taxon>
        <taxon>Fungi</taxon>
        <taxon>Dikarya</taxon>
        <taxon>Ascomycota</taxon>
        <taxon>Pezizomycotina</taxon>
        <taxon>Dothideomycetes</taxon>
        <taxon>Pleosporomycetidae</taxon>
        <taxon>Pleosporales</taxon>
        <taxon>Lindgomycetaceae</taxon>
        <taxon>Clohesyomyces</taxon>
    </lineage>
</organism>